<proteinExistence type="predicted"/>
<dbReference type="PROSITE" id="PS50902">
    <property type="entry name" value="FLAVODOXIN_LIKE"/>
    <property type="match status" value="1"/>
</dbReference>
<dbReference type="InterPro" id="IPR008254">
    <property type="entry name" value="Flavodoxin/NO_synth"/>
</dbReference>
<dbReference type="GO" id="GO:0010181">
    <property type="term" value="F:FMN binding"/>
    <property type="evidence" value="ECO:0007669"/>
    <property type="project" value="InterPro"/>
</dbReference>
<dbReference type="SUPFAM" id="SSF52218">
    <property type="entry name" value="Flavoproteins"/>
    <property type="match status" value="1"/>
</dbReference>
<dbReference type="PANTHER" id="PTHR38030:SF2">
    <property type="entry name" value="PROTOPORPHYRINOGEN IX DEHYDROGENASE [QUINONE]"/>
    <property type="match status" value="1"/>
</dbReference>
<evidence type="ECO:0000313" key="2">
    <source>
        <dbReference type="EMBL" id="HIR57433.1"/>
    </source>
</evidence>
<dbReference type="GO" id="GO:0016651">
    <property type="term" value="F:oxidoreductase activity, acting on NAD(P)H"/>
    <property type="evidence" value="ECO:0007669"/>
    <property type="project" value="UniProtKB-ARBA"/>
</dbReference>
<evidence type="ECO:0000313" key="3">
    <source>
        <dbReference type="Proteomes" id="UP000886785"/>
    </source>
</evidence>
<dbReference type="EMBL" id="DVHF01000082">
    <property type="protein sequence ID" value="HIR57433.1"/>
    <property type="molecule type" value="Genomic_DNA"/>
</dbReference>
<dbReference type="InterPro" id="IPR052200">
    <property type="entry name" value="Protoporphyrinogen_IX_DH"/>
</dbReference>
<dbReference type="PROSITE" id="PS00201">
    <property type="entry name" value="FLAVODOXIN"/>
    <property type="match status" value="1"/>
</dbReference>
<dbReference type="GO" id="GO:0006783">
    <property type="term" value="P:heme biosynthetic process"/>
    <property type="evidence" value="ECO:0007669"/>
    <property type="project" value="TreeGrafter"/>
</dbReference>
<dbReference type="Pfam" id="PF12724">
    <property type="entry name" value="Flavodoxin_5"/>
    <property type="match status" value="1"/>
</dbReference>
<evidence type="ECO:0000259" key="1">
    <source>
        <dbReference type="PROSITE" id="PS50902"/>
    </source>
</evidence>
<comment type="caution">
    <text evidence="2">The sequence shown here is derived from an EMBL/GenBank/DDBJ whole genome shotgun (WGS) entry which is preliminary data.</text>
</comment>
<dbReference type="PANTHER" id="PTHR38030">
    <property type="entry name" value="PROTOPORPHYRINOGEN IX DEHYDROGENASE [MENAQUINONE]"/>
    <property type="match status" value="1"/>
</dbReference>
<dbReference type="InterPro" id="IPR029039">
    <property type="entry name" value="Flavoprotein-like_sf"/>
</dbReference>
<name>A0A9D1DR59_9FIRM</name>
<dbReference type="Gene3D" id="3.40.50.360">
    <property type="match status" value="1"/>
</dbReference>
<sequence>MGKVLVVYQSKYGATKKYAEILREEVPCDVVRTEDCRKMDFSGYDTVLFAGGVYAGSIAGLKDMKKHRRDLTGKKLAVLCVGASPSDPKAMKKLREQNLKREFSEIPLFYARGAWDESKMDFKDQLMCKLLEKSISRLDESACEPWMKELLTAVGQKHDWVDRKQIRPLIKFLRG</sequence>
<accession>A0A9D1DR59</accession>
<dbReference type="Proteomes" id="UP000886785">
    <property type="component" value="Unassembled WGS sequence"/>
</dbReference>
<reference evidence="2" key="2">
    <citation type="journal article" date="2021" name="PeerJ">
        <title>Extensive microbial diversity within the chicken gut microbiome revealed by metagenomics and culture.</title>
        <authorList>
            <person name="Gilroy R."/>
            <person name="Ravi A."/>
            <person name="Getino M."/>
            <person name="Pursley I."/>
            <person name="Horton D.L."/>
            <person name="Alikhan N.F."/>
            <person name="Baker D."/>
            <person name="Gharbi K."/>
            <person name="Hall N."/>
            <person name="Watson M."/>
            <person name="Adriaenssens E.M."/>
            <person name="Foster-Nyarko E."/>
            <person name="Jarju S."/>
            <person name="Secka A."/>
            <person name="Antonio M."/>
            <person name="Oren A."/>
            <person name="Chaudhuri R.R."/>
            <person name="La Ragione R."/>
            <person name="Hildebrand F."/>
            <person name="Pallen M.J."/>
        </authorList>
    </citation>
    <scope>NUCLEOTIDE SEQUENCE</scope>
    <source>
        <strain evidence="2">ChiSjej1B19-7085</strain>
    </source>
</reference>
<reference evidence="2" key="1">
    <citation type="submission" date="2020-10" db="EMBL/GenBank/DDBJ databases">
        <authorList>
            <person name="Gilroy R."/>
        </authorList>
    </citation>
    <scope>NUCLEOTIDE SEQUENCE</scope>
    <source>
        <strain evidence="2">ChiSjej1B19-7085</strain>
    </source>
</reference>
<gene>
    <name evidence="2" type="ORF">IAA54_07165</name>
</gene>
<dbReference type="InterPro" id="IPR026816">
    <property type="entry name" value="Flavodoxin_dom"/>
</dbReference>
<dbReference type="GO" id="GO:0009055">
    <property type="term" value="F:electron transfer activity"/>
    <property type="evidence" value="ECO:0007669"/>
    <property type="project" value="InterPro"/>
</dbReference>
<feature type="domain" description="Flavodoxin-like" evidence="1">
    <location>
        <begin position="4"/>
        <end position="151"/>
    </location>
</feature>
<organism evidence="2 3">
    <name type="scientific">Candidatus Gallacutalibacter pullicola</name>
    <dbReference type="NCBI Taxonomy" id="2840830"/>
    <lineage>
        <taxon>Bacteria</taxon>
        <taxon>Bacillati</taxon>
        <taxon>Bacillota</taxon>
        <taxon>Clostridia</taxon>
        <taxon>Eubacteriales</taxon>
        <taxon>Candidatus Gallacutalibacter</taxon>
    </lineage>
</organism>
<dbReference type="GO" id="GO:0070819">
    <property type="term" value="F:menaquinone-dependent protoporphyrinogen oxidase activity"/>
    <property type="evidence" value="ECO:0007669"/>
    <property type="project" value="TreeGrafter"/>
</dbReference>
<dbReference type="InterPro" id="IPR001226">
    <property type="entry name" value="Flavodoxin_CS"/>
</dbReference>
<dbReference type="AlphaFoldDB" id="A0A9D1DR59"/>
<protein>
    <submittedName>
        <fullName evidence="2">Flavodoxin</fullName>
    </submittedName>
</protein>